<evidence type="ECO:0000256" key="4">
    <source>
        <dbReference type="ARBA" id="ARBA00022475"/>
    </source>
</evidence>
<dbReference type="KEGG" id="parq:DSM112329_02427"/>
<dbReference type="Pfam" id="PF01544">
    <property type="entry name" value="CorA"/>
    <property type="match status" value="1"/>
</dbReference>
<comment type="subcellular location">
    <subcellularLocation>
        <location evidence="1">Cell membrane</location>
        <topology evidence="1">Multi-pass membrane protein</topology>
    </subcellularLocation>
</comment>
<evidence type="ECO:0000256" key="6">
    <source>
        <dbReference type="ARBA" id="ARBA00022842"/>
    </source>
</evidence>
<evidence type="ECO:0000256" key="11">
    <source>
        <dbReference type="ARBA" id="ARBA00045497"/>
    </source>
</evidence>
<evidence type="ECO:0000313" key="13">
    <source>
        <dbReference type="EMBL" id="XAY05570.1"/>
    </source>
</evidence>
<dbReference type="Gene3D" id="3.30.460.20">
    <property type="entry name" value="CorA soluble domain-like"/>
    <property type="match status" value="1"/>
</dbReference>
<evidence type="ECO:0000256" key="12">
    <source>
        <dbReference type="SAM" id="Phobius"/>
    </source>
</evidence>
<dbReference type="SUPFAM" id="SSF144083">
    <property type="entry name" value="Magnesium transport protein CorA, transmembrane region"/>
    <property type="match status" value="1"/>
</dbReference>
<name>A0AAU7AVD1_9ACTN</name>
<dbReference type="PANTHER" id="PTHR46494:SF1">
    <property type="entry name" value="CORA FAMILY METAL ION TRANSPORTER (EUROFUNG)"/>
    <property type="match status" value="1"/>
</dbReference>
<dbReference type="CDD" id="cd12830">
    <property type="entry name" value="MtCorA-like"/>
    <property type="match status" value="1"/>
</dbReference>
<dbReference type="AlphaFoldDB" id="A0AAU7AVD1"/>
<evidence type="ECO:0000256" key="5">
    <source>
        <dbReference type="ARBA" id="ARBA00022692"/>
    </source>
</evidence>
<keyword evidence="6" id="KW-0460">Magnesium</keyword>
<comment type="similarity">
    <text evidence="2">Belongs to the CorA metal ion transporter (MIT) (TC 1.A.35) family.</text>
</comment>
<dbReference type="GO" id="GO:0050897">
    <property type="term" value="F:cobalt ion binding"/>
    <property type="evidence" value="ECO:0007669"/>
    <property type="project" value="TreeGrafter"/>
</dbReference>
<keyword evidence="9 12" id="KW-0472">Membrane</keyword>
<keyword evidence="5 12" id="KW-0812">Transmembrane</keyword>
<evidence type="ECO:0000256" key="10">
    <source>
        <dbReference type="ARBA" id="ARBA00034269"/>
    </source>
</evidence>
<dbReference type="RefSeq" id="WP_354702074.1">
    <property type="nucleotide sequence ID" value="NZ_CP114014.1"/>
</dbReference>
<evidence type="ECO:0000256" key="3">
    <source>
        <dbReference type="ARBA" id="ARBA00022448"/>
    </source>
</evidence>
<dbReference type="FunFam" id="1.20.58.340:FF:000004">
    <property type="entry name" value="Magnesium transport protein CorA"/>
    <property type="match status" value="1"/>
</dbReference>
<dbReference type="SUPFAM" id="SSF143865">
    <property type="entry name" value="CorA soluble domain-like"/>
    <property type="match status" value="1"/>
</dbReference>
<comment type="catalytic activity">
    <reaction evidence="10">
        <text>Mg(2+)(in) = Mg(2+)(out)</text>
        <dbReference type="Rhea" id="RHEA:29827"/>
        <dbReference type="ChEBI" id="CHEBI:18420"/>
    </reaction>
</comment>
<dbReference type="GO" id="GO:0000287">
    <property type="term" value="F:magnesium ion binding"/>
    <property type="evidence" value="ECO:0007669"/>
    <property type="project" value="TreeGrafter"/>
</dbReference>
<evidence type="ECO:0000256" key="8">
    <source>
        <dbReference type="ARBA" id="ARBA00023065"/>
    </source>
</evidence>
<dbReference type="InterPro" id="IPR045863">
    <property type="entry name" value="CorA_TM1_TM2"/>
</dbReference>
<evidence type="ECO:0000256" key="1">
    <source>
        <dbReference type="ARBA" id="ARBA00004651"/>
    </source>
</evidence>
<accession>A0AAU7AVD1</accession>
<dbReference type="GO" id="GO:0005886">
    <property type="term" value="C:plasma membrane"/>
    <property type="evidence" value="ECO:0007669"/>
    <property type="project" value="UniProtKB-SubCell"/>
</dbReference>
<evidence type="ECO:0000256" key="2">
    <source>
        <dbReference type="ARBA" id="ARBA00009765"/>
    </source>
</evidence>
<keyword evidence="7 12" id="KW-1133">Transmembrane helix</keyword>
<keyword evidence="4" id="KW-1003">Cell membrane</keyword>
<dbReference type="Gene3D" id="1.20.58.340">
    <property type="entry name" value="Magnesium transport protein CorA, transmembrane region"/>
    <property type="match status" value="2"/>
</dbReference>
<keyword evidence="3" id="KW-0813">Transport</keyword>
<gene>
    <name evidence="13" type="primary">corA_2</name>
    <name evidence="13" type="ORF">DSM112329_02427</name>
</gene>
<keyword evidence="8" id="KW-0406">Ion transport</keyword>
<dbReference type="EMBL" id="CP114014">
    <property type="protein sequence ID" value="XAY05570.1"/>
    <property type="molecule type" value="Genomic_DNA"/>
</dbReference>
<dbReference type="GO" id="GO:0015087">
    <property type="term" value="F:cobalt ion transmembrane transporter activity"/>
    <property type="evidence" value="ECO:0007669"/>
    <property type="project" value="TreeGrafter"/>
</dbReference>
<evidence type="ECO:0000256" key="9">
    <source>
        <dbReference type="ARBA" id="ARBA00023136"/>
    </source>
</evidence>
<dbReference type="GO" id="GO:0015095">
    <property type="term" value="F:magnesium ion transmembrane transporter activity"/>
    <property type="evidence" value="ECO:0007669"/>
    <property type="project" value="TreeGrafter"/>
</dbReference>
<organism evidence="13">
    <name type="scientific">Paraconexibacter sp. AEG42_29</name>
    <dbReference type="NCBI Taxonomy" id="2997339"/>
    <lineage>
        <taxon>Bacteria</taxon>
        <taxon>Bacillati</taxon>
        <taxon>Actinomycetota</taxon>
        <taxon>Thermoleophilia</taxon>
        <taxon>Solirubrobacterales</taxon>
        <taxon>Paraconexibacteraceae</taxon>
        <taxon>Paraconexibacter</taxon>
    </lineage>
</organism>
<comment type="function">
    <text evidence="11">Mediates influx of magnesium ions. Alternates between open and closed states. Activated by low cytoplasmic Mg(2+) levels. Inactive when cytoplasmic Mg(2+) levels are high.</text>
</comment>
<protein>
    <submittedName>
        <fullName evidence="13">Cobalt/magnesium transport protein CorA</fullName>
    </submittedName>
</protein>
<sequence length="325" mass="36307">MIVDCALYRHGQRVPGSMDPAAACAETFDDADSFVWVGIADPVGEEFAKIADAFSLPALAVEDAMEAHQRPKFEVYGETLFVVIKPVRYVDSDEVVSVGEVQIFIHKRFLVTVRHGEATALADVRHEAETNPELLKHGPPAALHAILDRVVDDYDLVTEGVEQDIQQVEAQVFSGERHDNPAARIFALEREVLEFQRAVAPLLPAVDRLARGRLAEVVPELSPYFRDVHDHLLRTANRIDGFRALLSSALQANLTQITVRQNEDMRRISAWVAIAAIPTMLAGIYGMNFEHMPELRWQYGYPLALGVMATACGLLYRRLRRAGWL</sequence>
<dbReference type="PANTHER" id="PTHR46494">
    <property type="entry name" value="CORA FAMILY METAL ION TRANSPORTER (EUROFUNG)"/>
    <property type="match status" value="1"/>
</dbReference>
<dbReference type="InterPro" id="IPR002523">
    <property type="entry name" value="MgTranspt_CorA/ZnTranspt_ZntB"/>
</dbReference>
<feature type="transmembrane region" description="Helical" evidence="12">
    <location>
        <begin position="268"/>
        <end position="287"/>
    </location>
</feature>
<reference evidence="13" key="1">
    <citation type="submission" date="2022-12" db="EMBL/GenBank/DDBJ databases">
        <title>Paraconexibacter alkalitolerans sp. nov. and Baekduia alba sp. nov., isolated from soil and emended description of the genera Paraconexibacter (Chun et al., 2020) and Baekduia (An et al., 2020).</title>
        <authorList>
            <person name="Vieira S."/>
            <person name="Huber K.J."/>
            <person name="Geppert A."/>
            <person name="Wolf J."/>
            <person name="Neumann-Schaal M."/>
            <person name="Muesken M."/>
            <person name="Overmann J."/>
        </authorList>
    </citation>
    <scope>NUCLEOTIDE SEQUENCE</scope>
    <source>
        <strain evidence="13">AEG42_29</strain>
    </source>
</reference>
<dbReference type="InterPro" id="IPR045861">
    <property type="entry name" value="CorA_cytoplasmic_dom"/>
</dbReference>
<feature type="transmembrane region" description="Helical" evidence="12">
    <location>
        <begin position="299"/>
        <end position="316"/>
    </location>
</feature>
<evidence type="ECO:0000256" key="7">
    <source>
        <dbReference type="ARBA" id="ARBA00022989"/>
    </source>
</evidence>
<proteinExistence type="inferred from homology"/>